<organism evidence="3">
    <name type="scientific">Blautia glucerasea</name>
    <dbReference type="NCBI Taxonomy" id="536633"/>
    <lineage>
        <taxon>Bacteria</taxon>
        <taxon>Bacillati</taxon>
        <taxon>Bacillota</taxon>
        <taxon>Clostridia</taxon>
        <taxon>Lachnospirales</taxon>
        <taxon>Lachnospiraceae</taxon>
        <taxon>Blautia</taxon>
    </lineage>
</organism>
<keyword evidence="2" id="KW-1133">Transmembrane helix</keyword>
<evidence type="ECO:0008006" key="4">
    <source>
        <dbReference type="Google" id="ProtNLM"/>
    </source>
</evidence>
<feature type="compositionally biased region" description="Acidic residues" evidence="1">
    <location>
        <begin position="244"/>
        <end position="258"/>
    </location>
</feature>
<feature type="compositionally biased region" description="Basic and acidic residues" evidence="1">
    <location>
        <begin position="194"/>
        <end position="207"/>
    </location>
</feature>
<dbReference type="GO" id="GO:0005886">
    <property type="term" value="C:plasma membrane"/>
    <property type="evidence" value="ECO:0007669"/>
    <property type="project" value="TreeGrafter"/>
</dbReference>
<feature type="region of interest" description="Disordered" evidence="1">
    <location>
        <begin position="194"/>
        <end position="265"/>
    </location>
</feature>
<dbReference type="EMBL" id="CACRST010000025">
    <property type="protein sequence ID" value="VYT29234.1"/>
    <property type="molecule type" value="Genomic_DNA"/>
</dbReference>
<evidence type="ECO:0000256" key="1">
    <source>
        <dbReference type="SAM" id="MobiDB-lite"/>
    </source>
</evidence>
<feature type="transmembrane region" description="Helical" evidence="2">
    <location>
        <begin position="12"/>
        <end position="34"/>
    </location>
</feature>
<dbReference type="Pfam" id="PF03729">
    <property type="entry name" value="DUF308"/>
    <property type="match status" value="2"/>
</dbReference>
<dbReference type="RefSeq" id="WP_156355269.1">
    <property type="nucleotide sequence ID" value="NZ_CACRST010000025.1"/>
</dbReference>
<dbReference type="InterPro" id="IPR005325">
    <property type="entry name" value="DUF308_memb"/>
</dbReference>
<feature type="transmembrane region" description="Helical" evidence="2">
    <location>
        <begin position="148"/>
        <end position="172"/>
    </location>
</feature>
<dbReference type="InterPro" id="IPR052712">
    <property type="entry name" value="Acid_resist_chaperone_HdeD"/>
</dbReference>
<evidence type="ECO:0000313" key="3">
    <source>
        <dbReference type="EMBL" id="VYT29234.1"/>
    </source>
</evidence>
<gene>
    <name evidence="3" type="ORF">BGLFYP119_02682</name>
</gene>
<proteinExistence type="predicted"/>
<accession>A0A6N2VFT0</accession>
<dbReference type="PANTHER" id="PTHR34989:SF1">
    <property type="entry name" value="PROTEIN HDED"/>
    <property type="match status" value="1"/>
</dbReference>
<name>A0A6N2VFT0_9FIRM</name>
<protein>
    <recommendedName>
        <fullName evidence="4">Acid-resistance membrane protein</fullName>
    </recommendedName>
</protein>
<dbReference type="PANTHER" id="PTHR34989">
    <property type="entry name" value="PROTEIN HDED"/>
    <property type="match status" value="1"/>
</dbReference>
<keyword evidence="2" id="KW-0472">Membrane</keyword>
<dbReference type="AlphaFoldDB" id="A0A6N2VFT0"/>
<feature type="transmembrane region" description="Helical" evidence="2">
    <location>
        <begin position="92"/>
        <end position="113"/>
    </location>
</feature>
<feature type="transmembrane region" description="Helical" evidence="2">
    <location>
        <begin position="125"/>
        <end position="142"/>
    </location>
</feature>
<feature type="transmembrane region" description="Helical" evidence="2">
    <location>
        <begin position="66"/>
        <end position="86"/>
    </location>
</feature>
<feature type="transmembrane region" description="Helical" evidence="2">
    <location>
        <begin position="40"/>
        <end position="59"/>
    </location>
</feature>
<evidence type="ECO:0000256" key="2">
    <source>
        <dbReference type="SAM" id="Phobius"/>
    </source>
</evidence>
<keyword evidence="2" id="KW-0812">Transmembrane</keyword>
<reference evidence="3" key="1">
    <citation type="submission" date="2019-11" db="EMBL/GenBank/DDBJ databases">
        <authorList>
            <person name="Feng L."/>
        </authorList>
    </citation>
    <scope>NUCLEOTIDE SEQUENCE</scope>
    <source>
        <strain evidence="3">BgluceraseaLFYP119</strain>
    </source>
</reference>
<sequence length="265" mass="29802">MWERINKILKGQIVTSVLYTLLGLCFILMPVNTVNIICKFVFGVVLILAGAYHILIYVLEKINATLLDLLSGGMFLVIGIFLFYNPQIVVKLLPVLLGTFVLADSIWVLKGGVRLKKSGRSQWRFLVFGSLIFIVLGIAMIIDPFDMVKYTVIFAGAVMLANGVFDIVFMILMRRGLKQAEKAAEEAAELVKAAEADNRQKEEKTEQPEYAPWSSRTGSENTERFEEKHQEDADPMEEPSFGEVQEEPEKEEPQEGETGEVHIVE</sequence>
<feature type="compositionally biased region" description="Basic and acidic residues" evidence="1">
    <location>
        <begin position="221"/>
        <end position="232"/>
    </location>
</feature>